<proteinExistence type="predicted"/>
<reference evidence="1" key="2">
    <citation type="submission" date="2015-06" db="UniProtKB">
        <authorList>
            <consortium name="EnsemblMetazoa"/>
        </authorList>
    </citation>
    <scope>IDENTIFICATION</scope>
</reference>
<dbReference type="EMBL" id="CAQQ02115146">
    <property type="status" value="NOT_ANNOTATED_CDS"/>
    <property type="molecule type" value="Genomic_DNA"/>
</dbReference>
<evidence type="ECO:0000313" key="2">
    <source>
        <dbReference type="Proteomes" id="UP000015102"/>
    </source>
</evidence>
<keyword evidence="2" id="KW-1185">Reference proteome</keyword>
<reference evidence="2" key="1">
    <citation type="submission" date="2013-02" db="EMBL/GenBank/DDBJ databases">
        <authorList>
            <person name="Hughes D."/>
        </authorList>
    </citation>
    <scope>NUCLEOTIDE SEQUENCE</scope>
    <source>
        <strain>Durham</strain>
        <strain evidence="2">NC isolate 2 -- Noor lab</strain>
    </source>
</reference>
<organism evidence="1 2">
    <name type="scientific">Megaselia scalaris</name>
    <name type="common">Humpbacked fly</name>
    <name type="synonym">Phora scalaris</name>
    <dbReference type="NCBI Taxonomy" id="36166"/>
    <lineage>
        <taxon>Eukaryota</taxon>
        <taxon>Metazoa</taxon>
        <taxon>Ecdysozoa</taxon>
        <taxon>Arthropoda</taxon>
        <taxon>Hexapoda</taxon>
        <taxon>Insecta</taxon>
        <taxon>Pterygota</taxon>
        <taxon>Neoptera</taxon>
        <taxon>Endopterygota</taxon>
        <taxon>Diptera</taxon>
        <taxon>Brachycera</taxon>
        <taxon>Muscomorpha</taxon>
        <taxon>Platypezoidea</taxon>
        <taxon>Phoridae</taxon>
        <taxon>Megaseliini</taxon>
        <taxon>Megaselia</taxon>
    </lineage>
</organism>
<protein>
    <submittedName>
        <fullName evidence="1">Uncharacterized protein</fullName>
    </submittedName>
</protein>
<dbReference type="HOGENOM" id="CLU_2592506_0_0_1"/>
<evidence type="ECO:0000313" key="1">
    <source>
        <dbReference type="EnsemblMetazoa" id="MESCA007649-PA"/>
    </source>
</evidence>
<accession>T1GV65</accession>
<dbReference type="Proteomes" id="UP000015102">
    <property type="component" value="Unassembled WGS sequence"/>
</dbReference>
<dbReference type="EnsemblMetazoa" id="MESCA007649-RA">
    <property type="protein sequence ID" value="MESCA007649-PA"/>
    <property type="gene ID" value="MESCA007649"/>
</dbReference>
<dbReference type="AlphaFoldDB" id="T1GV65"/>
<sequence length="80" mass="9266">MLKILNCTAKMIMKVCAEAMEKMVIFTVRRGKNVQRPMKMEGGDCSRLYTIDSSLQCIHFNRFKHLRDDIMITSQSLLVP</sequence>
<name>T1GV65_MEGSC</name>
<dbReference type="EMBL" id="CAQQ02115145">
    <property type="status" value="NOT_ANNOTATED_CDS"/>
    <property type="molecule type" value="Genomic_DNA"/>
</dbReference>